<accession>A0A0K2SIX5</accession>
<dbReference type="InterPro" id="IPR001347">
    <property type="entry name" value="SIS_dom"/>
</dbReference>
<dbReference type="GO" id="GO:1901135">
    <property type="term" value="P:carbohydrate derivative metabolic process"/>
    <property type="evidence" value="ECO:0007669"/>
    <property type="project" value="InterPro"/>
</dbReference>
<keyword evidence="3" id="KW-1185">Reference proteome</keyword>
<dbReference type="InterPro" id="IPR001307">
    <property type="entry name" value="Thiosulphate_STrfase_CS"/>
</dbReference>
<dbReference type="EMBL" id="AP014924">
    <property type="protein sequence ID" value="BAS26779.1"/>
    <property type="molecule type" value="Genomic_DNA"/>
</dbReference>
<dbReference type="RefSeq" id="WP_068134825.1">
    <property type="nucleotide sequence ID" value="NZ_AP014924.1"/>
</dbReference>
<evidence type="ECO:0000259" key="1">
    <source>
        <dbReference type="Pfam" id="PF13580"/>
    </source>
</evidence>
<dbReference type="PROSITE" id="PS00380">
    <property type="entry name" value="RHODANESE_1"/>
    <property type="match status" value="1"/>
</dbReference>
<organism evidence="2 3">
    <name type="scientific">Limnochorda pilosa</name>
    <dbReference type="NCBI Taxonomy" id="1555112"/>
    <lineage>
        <taxon>Bacteria</taxon>
        <taxon>Bacillati</taxon>
        <taxon>Bacillota</taxon>
        <taxon>Limnochordia</taxon>
        <taxon>Limnochordales</taxon>
        <taxon>Limnochordaceae</taxon>
        <taxon>Limnochorda</taxon>
    </lineage>
</organism>
<dbReference type="GO" id="GO:0004792">
    <property type="term" value="F:thiosulfate-cyanide sulfurtransferase activity"/>
    <property type="evidence" value="ECO:0007669"/>
    <property type="project" value="InterPro"/>
</dbReference>
<dbReference type="AlphaFoldDB" id="A0A0K2SIX5"/>
<dbReference type="NCBIfam" id="NF002805">
    <property type="entry name" value="PRK02947.1"/>
    <property type="match status" value="1"/>
</dbReference>
<name>A0A0K2SIX5_LIMPI</name>
<reference evidence="3" key="1">
    <citation type="submission" date="2015-07" db="EMBL/GenBank/DDBJ databases">
        <title>Complete genome sequence and phylogenetic analysis of Limnochorda pilosa.</title>
        <authorList>
            <person name="Watanabe M."/>
            <person name="Kojima H."/>
            <person name="Fukui M."/>
        </authorList>
    </citation>
    <scope>NUCLEOTIDE SEQUENCE [LARGE SCALE GENOMIC DNA]</scope>
    <source>
        <strain evidence="3">HC45</strain>
    </source>
</reference>
<sequence length="252" mass="26976">MTESLPERYFEAMGRVLAQIREGQQPSLARAAAAIAGAAERGGVWHLFDTGHMLTHEMIGRAGGPMMLAPIRWQFELQHDVRPRGPRPQDGPPRVFLDEVGGLHRWILTQADLRPGDVLLINSVSGVNTLPVSLAIDAREAGLTVIGLTSVAYSSSLAPVNPMGKRLYEVVEILLDHGAPPGDALVDVAGLEGAICPASGIAAAYLMWALVAAVVDRLQRGGKTPSIYVSNHLPGAKRLNEEARGRFLAQGF</sequence>
<dbReference type="Proteomes" id="UP000065807">
    <property type="component" value="Chromosome"/>
</dbReference>
<feature type="domain" description="SIS" evidence="1">
    <location>
        <begin position="8"/>
        <end position="150"/>
    </location>
</feature>
<dbReference type="Gene3D" id="3.40.50.10490">
    <property type="entry name" value="Glucose-6-phosphate isomerase like protein, domain 1"/>
    <property type="match status" value="1"/>
</dbReference>
<dbReference type="STRING" id="1555112.LIP_0922"/>
<reference evidence="3" key="2">
    <citation type="journal article" date="2016" name="Int. J. Syst. Evol. Microbiol.">
        <title>Complete genome sequence and cell structure of Limnochorda pilosa, a Gram-negative spore-former within the phylum Firmicutes.</title>
        <authorList>
            <person name="Watanabe M."/>
            <person name="Kojima H."/>
            <person name="Fukui M."/>
        </authorList>
    </citation>
    <scope>NUCLEOTIDE SEQUENCE [LARGE SCALE GENOMIC DNA]</scope>
    <source>
        <strain evidence="3">HC45</strain>
    </source>
</reference>
<protein>
    <recommendedName>
        <fullName evidence="1">SIS domain-containing protein</fullName>
    </recommendedName>
</protein>
<dbReference type="GO" id="GO:0097367">
    <property type="term" value="F:carbohydrate derivative binding"/>
    <property type="evidence" value="ECO:0007669"/>
    <property type="project" value="InterPro"/>
</dbReference>
<evidence type="ECO:0000313" key="2">
    <source>
        <dbReference type="EMBL" id="BAS26779.1"/>
    </source>
</evidence>
<dbReference type="OrthoDB" id="9805185at2"/>
<proteinExistence type="predicted"/>
<dbReference type="SUPFAM" id="SSF53697">
    <property type="entry name" value="SIS domain"/>
    <property type="match status" value="1"/>
</dbReference>
<gene>
    <name evidence="2" type="ORF">LIP_0922</name>
</gene>
<dbReference type="KEGG" id="lpil:LIP_0922"/>
<dbReference type="InterPro" id="IPR046348">
    <property type="entry name" value="SIS_dom_sf"/>
</dbReference>
<evidence type="ECO:0000313" key="3">
    <source>
        <dbReference type="Proteomes" id="UP000065807"/>
    </source>
</evidence>
<dbReference type="Pfam" id="PF13580">
    <property type="entry name" value="SIS_2"/>
    <property type="match status" value="1"/>
</dbReference>